<keyword evidence="2" id="KW-1185">Reference proteome</keyword>
<reference evidence="1" key="1">
    <citation type="submission" date="2023-04" db="EMBL/GenBank/DDBJ databases">
        <title>Draft Genome sequencing of Naganishia species isolated from polar environments using Oxford Nanopore Technology.</title>
        <authorList>
            <person name="Leo P."/>
            <person name="Venkateswaran K."/>
        </authorList>
    </citation>
    <scope>NUCLEOTIDE SEQUENCE</scope>
    <source>
        <strain evidence="1">MNA-CCFEE 5262</strain>
    </source>
</reference>
<gene>
    <name evidence="1" type="ORF">QFC20_001658</name>
</gene>
<dbReference type="Proteomes" id="UP001230649">
    <property type="component" value="Unassembled WGS sequence"/>
</dbReference>
<evidence type="ECO:0000313" key="2">
    <source>
        <dbReference type="Proteomes" id="UP001230649"/>
    </source>
</evidence>
<comment type="caution">
    <text evidence="1">The sequence shown here is derived from an EMBL/GenBank/DDBJ whole genome shotgun (WGS) entry which is preliminary data.</text>
</comment>
<organism evidence="1 2">
    <name type="scientific">Naganishia adeliensis</name>
    <dbReference type="NCBI Taxonomy" id="92952"/>
    <lineage>
        <taxon>Eukaryota</taxon>
        <taxon>Fungi</taxon>
        <taxon>Dikarya</taxon>
        <taxon>Basidiomycota</taxon>
        <taxon>Agaricomycotina</taxon>
        <taxon>Tremellomycetes</taxon>
        <taxon>Filobasidiales</taxon>
        <taxon>Filobasidiaceae</taxon>
        <taxon>Naganishia</taxon>
    </lineage>
</organism>
<name>A0ACC2WR88_9TREE</name>
<proteinExistence type="predicted"/>
<accession>A0ACC2WR88</accession>
<protein>
    <submittedName>
        <fullName evidence="1">Uncharacterized protein</fullName>
    </submittedName>
</protein>
<evidence type="ECO:0000313" key="1">
    <source>
        <dbReference type="EMBL" id="KAJ9114142.1"/>
    </source>
</evidence>
<sequence length="399" mass="43553">MKPSVNSASGASNGQMAARPKQTHLSDMEIAKLSSDEASRFKLLALASLPGQPPTYEPVCEYTTTKACQASRSECPYPHFEPIIRPWTDLSLGQCSYLNMCYGEPLFANNPSLANANQSRSAPVQRPPTGNASGHKQCRYIHYRLVPPSSVDAFIAHQEKERSLIPRLETETKQRILDAGDGSAECSVTNEEAQWLNMDARDMDAAVLGSFDLILADPPWDIHMTLPYGTLSDDDLRSLPIPSLQPTWGLLALSCGLRLGSLEDWPPYMKLIGFIFSHTCEHLLIALKLPPEAEFPDRSASIPWDTDPRLGYLKRGVDGDVVVAEGRETSRKPDEFYGILERMAPNGRKLGGEMNIRAADNHIAGYLCKSATDPEAVAIAVATGGLATDEDEAAAITLV</sequence>
<dbReference type="EMBL" id="JASBWS010000010">
    <property type="protein sequence ID" value="KAJ9114142.1"/>
    <property type="molecule type" value="Genomic_DNA"/>
</dbReference>